<protein>
    <submittedName>
        <fullName evidence="1">Uncharacterized protein</fullName>
    </submittedName>
</protein>
<gene>
    <name evidence="1" type="ORF">ACFLIM_48215</name>
</gene>
<reference evidence="1 2" key="1">
    <citation type="submission" date="2024-10" db="EMBL/GenBank/DDBJ databases">
        <authorList>
            <person name="Topkara A.R."/>
            <person name="Saygin H."/>
        </authorList>
    </citation>
    <scope>NUCLEOTIDE SEQUENCE [LARGE SCALE GENOMIC DNA]</scope>
    <source>
        <strain evidence="1 2">M3C6</strain>
    </source>
</reference>
<dbReference type="EMBL" id="JBICRM010000063">
    <property type="protein sequence ID" value="MFG1710972.1"/>
    <property type="molecule type" value="Genomic_DNA"/>
</dbReference>
<dbReference type="Proteomes" id="UP001603978">
    <property type="component" value="Unassembled WGS sequence"/>
</dbReference>
<evidence type="ECO:0000313" key="1">
    <source>
        <dbReference type="EMBL" id="MFG1710972.1"/>
    </source>
</evidence>
<comment type="caution">
    <text evidence="1">The sequence shown here is derived from an EMBL/GenBank/DDBJ whole genome shotgun (WGS) entry which is preliminary data.</text>
</comment>
<keyword evidence="2" id="KW-1185">Reference proteome</keyword>
<dbReference type="RefSeq" id="WP_393177299.1">
    <property type="nucleotide sequence ID" value="NZ_JBICRM010000063.1"/>
</dbReference>
<evidence type="ECO:0000313" key="2">
    <source>
        <dbReference type="Proteomes" id="UP001603978"/>
    </source>
</evidence>
<organism evidence="1 2">
    <name type="scientific">Nonomuraea marmarensis</name>
    <dbReference type="NCBI Taxonomy" id="3351344"/>
    <lineage>
        <taxon>Bacteria</taxon>
        <taxon>Bacillati</taxon>
        <taxon>Actinomycetota</taxon>
        <taxon>Actinomycetes</taxon>
        <taxon>Streptosporangiales</taxon>
        <taxon>Streptosporangiaceae</taxon>
        <taxon>Nonomuraea</taxon>
    </lineage>
</organism>
<name>A0ABW7AU62_9ACTN</name>
<accession>A0ABW7AU62</accession>
<proteinExistence type="predicted"/>
<sequence>MLTAMLVIGRGCSRASVRVFLAPRISAMHALAVDSADETLHAATDICVTSQDYREH</sequence>